<evidence type="ECO:0000256" key="1">
    <source>
        <dbReference type="ARBA" id="ARBA00009437"/>
    </source>
</evidence>
<sequence length="298" mass="34494">MENRQLHYFVMVAELGSVAAASRSLHIAQPAITRQIKNLEETIGVTLFERHARGMVLTSAGRKFYQDALNILNAIERAKSQAVKADRGDIGYLKIGITPQHIWLTEVQQHLSEFRKYNPEISLNVCTMHSRKQIMALRNGELDAGFMFIRPQDDNDFLGRFLYKESMLLAVNKNSPFADHPPEKIDQLRSEPFIWSPENQAFDLYKMIIDELRRHDFTPKIDHEGCDYNSMLSLVSAGRGYTFVPAVAKYLKVYDVVMHELPELDVTFDLELVWRRDNANPSLPHFIKNYNHQMRRLT</sequence>
<dbReference type="FunFam" id="1.10.10.10:FF:000001">
    <property type="entry name" value="LysR family transcriptional regulator"/>
    <property type="match status" value="1"/>
</dbReference>
<comment type="similarity">
    <text evidence="1">Belongs to the LysR transcriptional regulatory family.</text>
</comment>
<dbReference type="InterPro" id="IPR036390">
    <property type="entry name" value="WH_DNA-bd_sf"/>
</dbReference>
<proteinExistence type="inferred from homology"/>
<dbReference type="CDD" id="cd08414">
    <property type="entry name" value="PBP2_LTTR_aromatics_like"/>
    <property type="match status" value="1"/>
</dbReference>
<feature type="domain" description="HTH lysR-type" evidence="5">
    <location>
        <begin position="1"/>
        <end position="58"/>
    </location>
</feature>
<dbReference type="GO" id="GO:0003700">
    <property type="term" value="F:DNA-binding transcription factor activity"/>
    <property type="evidence" value="ECO:0007669"/>
    <property type="project" value="InterPro"/>
</dbReference>
<dbReference type="PANTHER" id="PTHR30346">
    <property type="entry name" value="TRANSCRIPTIONAL DUAL REGULATOR HCAR-RELATED"/>
    <property type="match status" value="1"/>
</dbReference>
<evidence type="ECO:0000313" key="7">
    <source>
        <dbReference type="Proteomes" id="UP000244948"/>
    </source>
</evidence>
<dbReference type="Gene3D" id="1.10.10.10">
    <property type="entry name" value="Winged helix-like DNA-binding domain superfamily/Winged helix DNA-binding domain"/>
    <property type="match status" value="1"/>
</dbReference>
<reference evidence="6 7" key="1">
    <citation type="journal article" date="2018" name="Genome Announc.">
        <title>Ignatzschineria cameli sp. nov., isolated from necrotic foot tissue of dromedaries (Camelus dromedarius) and associated maggots (Wohlfahrtia species) in Dubai.</title>
        <authorList>
            <person name="Tsang C.C."/>
            <person name="Tang J.Y."/>
            <person name="Fong J.Y."/>
            <person name="Kinne J."/>
            <person name="Lee H.H."/>
            <person name="Joseph M."/>
            <person name="Jose S."/>
            <person name="Schuster R.K."/>
            <person name="Tang Y."/>
            <person name="Sivakumar S."/>
            <person name="Chen J.H."/>
            <person name="Teng J.L."/>
            <person name="Lau S.K."/>
            <person name="Wernery U."/>
            <person name="Woo P.C."/>
        </authorList>
    </citation>
    <scope>NUCLEOTIDE SEQUENCE [LARGE SCALE GENOMIC DNA]</scope>
    <source>
        <strain evidence="6 7">KCTC 22643</strain>
    </source>
</reference>
<organism evidence="6 7">
    <name type="scientific">Ignatzschineria indica</name>
    <dbReference type="NCBI Taxonomy" id="472583"/>
    <lineage>
        <taxon>Bacteria</taxon>
        <taxon>Pseudomonadati</taxon>
        <taxon>Pseudomonadota</taxon>
        <taxon>Gammaproteobacteria</taxon>
        <taxon>Cardiobacteriales</taxon>
        <taxon>Ignatzschineriaceae</taxon>
        <taxon>Ignatzschineria</taxon>
    </lineage>
</organism>
<dbReference type="PROSITE" id="PS50931">
    <property type="entry name" value="HTH_LYSR"/>
    <property type="match status" value="1"/>
</dbReference>
<keyword evidence="3" id="KW-0238">DNA-binding</keyword>
<dbReference type="SUPFAM" id="SSF46785">
    <property type="entry name" value="Winged helix' DNA-binding domain"/>
    <property type="match status" value="1"/>
</dbReference>
<evidence type="ECO:0000259" key="5">
    <source>
        <dbReference type="PROSITE" id="PS50931"/>
    </source>
</evidence>
<dbReference type="InterPro" id="IPR005119">
    <property type="entry name" value="LysR_subst-bd"/>
</dbReference>
<dbReference type="PANTHER" id="PTHR30346:SF17">
    <property type="entry name" value="LYSR FAMILY TRANSCRIPTIONAL REGULATOR"/>
    <property type="match status" value="1"/>
</dbReference>
<keyword evidence="2" id="KW-0805">Transcription regulation</keyword>
<dbReference type="Gene3D" id="3.40.190.10">
    <property type="entry name" value="Periplasmic binding protein-like II"/>
    <property type="match status" value="2"/>
</dbReference>
<evidence type="ECO:0000313" key="6">
    <source>
        <dbReference type="EMBL" id="PWD85069.1"/>
    </source>
</evidence>
<evidence type="ECO:0000256" key="4">
    <source>
        <dbReference type="ARBA" id="ARBA00023163"/>
    </source>
</evidence>
<dbReference type="PRINTS" id="PR00039">
    <property type="entry name" value="HTHLYSR"/>
</dbReference>
<comment type="caution">
    <text evidence="6">The sequence shown here is derived from an EMBL/GenBank/DDBJ whole genome shotgun (WGS) entry which is preliminary data.</text>
</comment>
<dbReference type="GO" id="GO:0032993">
    <property type="term" value="C:protein-DNA complex"/>
    <property type="evidence" value="ECO:0007669"/>
    <property type="project" value="TreeGrafter"/>
</dbReference>
<accession>A0A2U2APD7</accession>
<protein>
    <submittedName>
        <fullName evidence="6">LysR family transcriptional regulator</fullName>
    </submittedName>
</protein>
<dbReference type="InterPro" id="IPR000847">
    <property type="entry name" value="LysR_HTH_N"/>
</dbReference>
<gene>
    <name evidence="6" type="ORF">DC082_06005</name>
</gene>
<dbReference type="AlphaFoldDB" id="A0A2U2APD7"/>
<dbReference type="Pfam" id="PF03466">
    <property type="entry name" value="LysR_substrate"/>
    <property type="match status" value="1"/>
</dbReference>
<dbReference type="RefSeq" id="WP_094566580.1">
    <property type="nucleotide sequence ID" value="NZ_BMXZ01000001.1"/>
</dbReference>
<dbReference type="InterPro" id="IPR036388">
    <property type="entry name" value="WH-like_DNA-bd_sf"/>
</dbReference>
<keyword evidence="7" id="KW-1185">Reference proteome</keyword>
<dbReference type="Proteomes" id="UP000244948">
    <property type="component" value="Unassembled WGS sequence"/>
</dbReference>
<evidence type="ECO:0000256" key="3">
    <source>
        <dbReference type="ARBA" id="ARBA00023125"/>
    </source>
</evidence>
<keyword evidence="4" id="KW-0804">Transcription</keyword>
<dbReference type="EMBL" id="QEWR01000002">
    <property type="protein sequence ID" value="PWD85069.1"/>
    <property type="molecule type" value="Genomic_DNA"/>
</dbReference>
<evidence type="ECO:0000256" key="2">
    <source>
        <dbReference type="ARBA" id="ARBA00023015"/>
    </source>
</evidence>
<dbReference type="GO" id="GO:0003677">
    <property type="term" value="F:DNA binding"/>
    <property type="evidence" value="ECO:0007669"/>
    <property type="project" value="UniProtKB-KW"/>
</dbReference>
<name>A0A2U2APD7_9GAMM</name>
<dbReference type="SUPFAM" id="SSF53850">
    <property type="entry name" value="Periplasmic binding protein-like II"/>
    <property type="match status" value="1"/>
</dbReference>
<dbReference type="Pfam" id="PF00126">
    <property type="entry name" value="HTH_1"/>
    <property type="match status" value="1"/>
</dbReference>